<keyword evidence="1" id="KW-0812">Transmembrane</keyword>
<feature type="transmembrane region" description="Helical" evidence="1">
    <location>
        <begin position="53"/>
        <end position="73"/>
    </location>
</feature>
<dbReference type="Proteomes" id="UP000808337">
    <property type="component" value="Unassembled WGS sequence"/>
</dbReference>
<evidence type="ECO:0000313" key="2">
    <source>
        <dbReference type="EMBL" id="MBK9980984.1"/>
    </source>
</evidence>
<keyword evidence="1" id="KW-0472">Membrane</keyword>
<name>A0A9D7SRV6_9BACT</name>
<protein>
    <submittedName>
        <fullName evidence="2">Uncharacterized protein</fullName>
    </submittedName>
</protein>
<evidence type="ECO:0000256" key="1">
    <source>
        <dbReference type="SAM" id="Phobius"/>
    </source>
</evidence>
<feature type="transmembrane region" description="Helical" evidence="1">
    <location>
        <begin position="23"/>
        <end position="46"/>
    </location>
</feature>
<gene>
    <name evidence="2" type="ORF">IPP15_00935</name>
</gene>
<accession>A0A9D7SRV6</accession>
<comment type="caution">
    <text evidence="2">The sequence shown here is derived from an EMBL/GenBank/DDBJ whole genome shotgun (WGS) entry which is preliminary data.</text>
</comment>
<feature type="transmembrane region" description="Helical" evidence="1">
    <location>
        <begin position="85"/>
        <end position="102"/>
    </location>
</feature>
<dbReference type="EMBL" id="JADKGY010000001">
    <property type="protein sequence ID" value="MBK9980984.1"/>
    <property type="molecule type" value="Genomic_DNA"/>
</dbReference>
<keyword evidence="1" id="KW-1133">Transmembrane helix</keyword>
<proteinExistence type="predicted"/>
<organism evidence="2 3">
    <name type="scientific">Candidatus Opimibacter skivensis</name>
    <dbReference type="NCBI Taxonomy" id="2982028"/>
    <lineage>
        <taxon>Bacteria</taxon>
        <taxon>Pseudomonadati</taxon>
        <taxon>Bacteroidota</taxon>
        <taxon>Saprospiria</taxon>
        <taxon>Saprospirales</taxon>
        <taxon>Saprospiraceae</taxon>
        <taxon>Candidatus Opimibacter</taxon>
    </lineage>
</organism>
<reference evidence="2 3" key="1">
    <citation type="submission" date="2020-10" db="EMBL/GenBank/DDBJ databases">
        <title>Connecting structure to function with the recovery of over 1000 high-quality activated sludge metagenome-assembled genomes encoding full-length rRNA genes using long-read sequencing.</title>
        <authorList>
            <person name="Singleton C.M."/>
            <person name="Petriglieri F."/>
            <person name="Kristensen J.M."/>
            <person name="Kirkegaard R.H."/>
            <person name="Michaelsen T.Y."/>
            <person name="Andersen M.H."/>
            <person name="Karst S.M."/>
            <person name="Dueholm M.S."/>
            <person name="Nielsen P.H."/>
            <person name="Albertsen M."/>
        </authorList>
    </citation>
    <scope>NUCLEOTIDE SEQUENCE [LARGE SCALE GENOMIC DNA]</scope>
    <source>
        <strain evidence="2">Ribe_18-Q3-R11-54_MAXAC.273</strain>
    </source>
</reference>
<evidence type="ECO:0000313" key="3">
    <source>
        <dbReference type="Proteomes" id="UP000808337"/>
    </source>
</evidence>
<sequence length="111" mass="12144">MFNQAKQAELQNLGELTIGVEKLLLLAGAMLLGQVWLYFSAIALLVRKMKEGYMYAVTLGFIELIQAIVIVIVFSTHHFGSATDFLALLKGLLLLAVALVAFKKSQVSTSQ</sequence>
<dbReference type="AlphaFoldDB" id="A0A9D7SRV6"/>